<dbReference type="AlphaFoldDB" id="A0A0B7K9Y8"/>
<dbReference type="PRINTS" id="PR00132">
    <property type="entry name" value="GLHYDRLASE2"/>
</dbReference>
<evidence type="ECO:0000259" key="5">
    <source>
        <dbReference type="Pfam" id="PF02836"/>
    </source>
</evidence>
<protein>
    <recommendedName>
        <fullName evidence="10">Beta-galactosidase</fullName>
    </recommendedName>
</protein>
<evidence type="ECO:0000256" key="3">
    <source>
        <dbReference type="ARBA" id="ARBA00023295"/>
    </source>
</evidence>
<dbReference type="SUPFAM" id="SSF51445">
    <property type="entry name" value="(Trans)glycosidases"/>
    <property type="match status" value="1"/>
</dbReference>
<dbReference type="InterPro" id="IPR013783">
    <property type="entry name" value="Ig-like_fold"/>
</dbReference>
<dbReference type="InterPro" id="IPR023232">
    <property type="entry name" value="Glyco_hydro_2_AS"/>
</dbReference>
<gene>
    <name evidence="9" type="ORF">BN869_000010326_1</name>
</gene>
<dbReference type="Gene3D" id="2.60.120.260">
    <property type="entry name" value="Galactose-binding domain-like"/>
    <property type="match status" value="1"/>
</dbReference>
<feature type="domain" description="Glycoside hydrolase family 2" evidence="8">
    <location>
        <begin position="797"/>
        <end position="899"/>
    </location>
</feature>
<evidence type="ECO:0000256" key="2">
    <source>
        <dbReference type="ARBA" id="ARBA00022801"/>
    </source>
</evidence>
<accession>A0A0B7K9Y8</accession>
<feature type="domain" description="Glycoside hydrolase family 2 immunoglobulin-like beta-sandwich" evidence="4">
    <location>
        <begin position="253"/>
        <end position="369"/>
    </location>
</feature>
<dbReference type="EMBL" id="CDPU01000041">
    <property type="protein sequence ID" value="CEO54268.1"/>
    <property type="molecule type" value="Genomic_DNA"/>
</dbReference>
<dbReference type="GO" id="GO:0005975">
    <property type="term" value="P:carbohydrate metabolic process"/>
    <property type="evidence" value="ECO:0007669"/>
    <property type="project" value="InterPro"/>
</dbReference>
<feature type="domain" description="Glycoside hydrolase family 2 catalytic" evidence="5">
    <location>
        <begin position="376"/>
        <end position="550"/>
    </location>
</feature>
<dbReference type="SUPFAM" id="SSF49373">
    <property type="entry name" value="Invasin/intimin cell-adhesion fragments"/>
    <property type="match status" value="1"/>
</dbReference>
<evidence type="ECO:0008006" key="10">
    <source>
        <dbReference type="Google" id="ProtNLM"/>
    </source>
</evidence>
<evidence type="ECO:0000256" key="1">
    <source>
        <dbReference type="ARBA" id="ARBA00007401"/>
    </source>
</evidence>
<dbReference type="InterPro" id="IPR006101">
    <property type="entry name" value="Glyco_hydro_2"/>
</dbReference>
<keyword evidence="2" id="KW-0378">Hydrolase</keyword>
<dbReference type="PROSITE" id="PS00608">
    <property type="entry name" value="GLYCOSYL_HYDROL_F2_2"/>
    <property type="match status" value="1"/>
</dbReference>
<dbReference type="Pfam" id="PF00703">
    <property type="entry name" value="Glyco_hydro_2"/>
    <property type="match status" value="1"/>
</dbReference>
<dbReference type="InterPro" id="IPR051913">
    <property type="entry name" value="GH2_Domain-Containing"/>
</dbReference>
<dbReference type="Pfam" id="PF02837">
    <property type="entry name" value="Glyco_hydro_2_N"/>
    <property type="match status" value="1"/>
</dbReference>
<dbReference type="InterPro" id="IPR008964">
    <property type="entry name" value="Invasin/intimin_cell_adhesion"/>
</dbReference>
<dbReference type="InterPro" id="IPR048229">
    <property type="entry name" value="GalB-like"/>
</dbReference>
<organism evidence="9">
    <name type="scientific">Bionectria ochroleuca</name>
    <name type="common">Gliocladium roseum</name>
    <dbReference type="NCBI Taxonomy" id="29856"/>
    <lineage>
        <taxon>Eukaryota</taxon>
        <taxon>Fungi</taxon>
        <taxon>Dikarya</taxon>
        <taxon>Ascomycota</taxon>
        <taxon>Pezizomycotina</taxon>
        <taxon>Sordariomycetes</taxon>
        <taxon>Hypocreomycetidae</taxon>
        <taxon>Hypocreales</taxon>
        <taxon>Bionectriaceae</taxon>
        <taxon>Clonostachys</taxon>
    </lineage>
</organism>
<dbReference type="Gene3D" id="3.20.20.80">
    <property type="entry name" value="Glycosidases"/>
    <property type="match status" value="1"/>
</dbReference>
<dbReference type="PANTHER" id="PTHR42732">
    <property type="entry name" value="BETA-GALACTOSIDASE"/>
    <property type="match status" value="1"/>
</dbReference>
<evidence type="ECO:0000259" key="6">
    <source>
        <dbReference type="Pfam" id="PF02837"/>
    </source>
</evidence>
<dbReference type="InterPro" id="IPR017853">
    <property type="entry name" value="GH"/>
</dbReference>
<dbReference type="NCBIfam" id="NF041463">
    <property type="entry name" value="GalB"/>
    <property type="match status" value="1"/>
</dbReference>
<reference evidence="9" key="1">
    <citation type="submission" date="2015-01" db="EMBL/GenBank/DDBJ databases">
        <authorList>
            <person name="Durling Mikael"/>
        </authorList>
    </citation>
    <scope>NUCLEOTIDE SEQUENCE</scope>
</reference>
<feature type="domain" description="Glycosyl hydrolases family 2 sugar binding" evidence="6">
    <location>
        <begin position="113"/>
        <end position="243"/>
    </location>
</feature>
<dbReference type="InterPro" id="IPR032311">
    <property type="entry name" value="DUF4982"/>
</dbReference>
<dbReference type="InterPro" id="IPR040605">
    <property type="entry name" value="Glyco_hydro2_dom5"/>
</dbReference>
<dbReference type="Pfam" id="PF18565">
    <property type="entry name" value="Glyco_hydro2_C5"/>
    <property type="match status" value="1"/>
</dbReference>
<dbReference type="PANTHER" id="PTHR42732:SF1">
    <property type="entry name" value="BETA-MANNOSIDASE"/>
    <property type="match status" value="1"/>
</dbReference>
<dbReference type="InterPro" id="IPR006102">
    <property type="entry name" value="Ig-like_GH2"/>
</dbReference>
<dbReference type="Gene3D" id="2.60.40.10">
    <property type="entry name" value="Immunoglobulins"/>
    <property type="match status" value="3"/>
</dbReference>
<dbReference type="InterPro" id="IPR036156">
    <property type="entry name" value="Beta-gal/glucu_dom_sf"/>
</dbReference>
<evidence type="ECO:0000259" key="4">
    <source>
        <dbReference type="Pfam" id="PF00703"/>
    </source>
</evidence>
<dbReference type="InterPro" id="IPR006104">
    <property type="entry name" value="Glyco_hydro_2_N"/>
</dbReference>
<evidence type="ECO:0000259" key="8">
    <source>
        <dbReference type="Pfam" id="PF18565"/>
    </source>
</evidence>
<feature type="domain" description="DUF4982" evidence="7">
    <location>
        <begin position="726"/>
        <end position="784"/>
    </location>
</feature>
<sequence length="904" mass="101089">MNLSQVLRKLSWGCVLLQASNVNVEARTIPREVDSISRQRISLNQDWKFWRSESIPDGLAYEDRSSWNEGGETLLKDWVLPSVNEFIADESKHHEIPDRQPNTNVPYKDASYDDNDWESITLPHDWAIKGPFYTDKETPIDAGMGRLPTQGVAWYRRKLTVDSSEKNARFYLDIDGAMSYSTVWINGKLLGGWPYGYTSYRTDITSQISAGEENQIAIRVENPPSSSRWYSGGGIYRNVWLTKTSPIHVAHWGTQITTEVFEDQQTATVNLTVQVENKDTKERKIDIITDIYEFDASSEKRGKPVASFEKTTVTVQSNSKESITGKTEVLQPQLWGPPPTQSPNLYLAVTRLVESGREIDSYETEFGIRTVIGNGEGLLVNGERLHLRGVDQHHDLGALGAAFNLRAAERQLEILRDFGTNAVRMSHNPPAPELLQLADRLGFLVIDEIFDVWLRSKKSLDYHLLFNDWHEADLRTLLRRDRNHPSVIIWSVGNEVGEQTHDDESTPILTELGEIVREEDATRPFTIAKNSAKPYHAVSKLVDVIALNYQGEGRYDTPAYSHLGSPIYPQHPEFHKAFPEKLLLSAESASAISSRDSYLFPIVDVNSSPTNDSAGAGGNSSTLEVNAYELYSVDWGSSADKVFSVLDKYDYVAGEFVWTGFDYIGEPTPYDSKPNGDTGSRSSYFGIVDLAGFKKDRFYLYQAHWRPEHAMAHILPHWNWPDREGLVTPVHVFTSGDEAELFLNNESLGRKKKGEYEYRIRWDDVVYAPGEVRVVAYKDGEEWATDTVRTTGQAASLRLSADRNSFSADGKDLSFVTVEVVDDNEDVVRDADVTVKFGISGSGEILATDNGWQSDYVAFPSKERKVVGGLALAIIGGTAGSPGAIEVTATADGLPEAKLQLSTQ</sequence>
<dbReference type="InterPro" id="IPR006103">
    <property type="entry name" value="Glyco_hydro_2_cat"/>
</dbReference>
<dbReference type="InterPro" id="IPR008979">
    <property type="entry name" value="Galactose-bd-like_sf"/>
</dbReference>
<comment type="similarity">
    <text evidence="1">Belongs to the glycosyl hydrolase 2 family.</text>
</comment>
<proteinExistence type="inferred from homology"/>
<dbReference type="Pfam" id="PF16355">
    <property type="entry name" value="DUF4982"/>
    <property type="match status" value="1"/>
</dbReference>
<keyword evidence="3" id="KW-0326">Glycosidase</keyword>
<dbReference type="GO" id="GO:0004553">
    <property type="term" value="F:hydrolase activity, hydrolyzing O-glycosyl compounds"/>
    <property type="evidence" value="ECO:0007669"/>
    <property type="project" value="InterPro"/>
</dbReference>
<evidence type="ECO:0000313" key="9">
    <source>
        <dbReference type="EMBL" id="CEO54268.1"/>
    </source>
</evidence>
<name>A0A0B7K9Y8_BIOOC</name>
<dbReference type="SUPFAM" id="SSF49303">
    <property type="entry name" value="beta-Galactosidase/glucuronidase domain"/>
    <property type="match status" value="1"/>
</dbReference>
<dbReference type="SUPFAM" id="SSF49785">
    <property type="entry name" value="Galactose-binding domain-like"/>
    <property type="match status" value="1"/>
</dbReference>
<evidence type="ECO:0000259" key="7">
    <source>
        <dbReference type="Pfam" id="PF16355"/>
    </source>
</evidence>
<dbReference type="Pfam" id="PF02836">
    <property type="entry name" value="Glyco_hydro_2_C"/>
    <property type="match status" value="1"/>
</dbReference>